<name>A0A7Z1INN9_9GAMM</name>
<dbReference type="InterPro" id="IPR050775">
    <property type="entry name" value="FAD-binding_Monooxygenases"/>
</dbReference>
<keyword evidence="7 8" id="KW-0503">Monooxygenase</keyword>
<keyword evidence="6" id="KW-0560">Oxidoreductase</keyword>
<evidence type="ECO:0000313" key="9">
    <source>
        <dbReference type="Proteomes" id="UP000216984"/>
    </source>
</evidence>
<keyword evidence="5" id="KW-0521">NADP</keyword>
<dbReference type="GO" id="GO:0050660">
    <property type="term" value="F:flavin adenine dinucleotide binding"/>
    <property type="evidence" value="ECO:0007669"/>
    <property type="project" value="InterPro"/>
</dbReference>
<sequence length="549" mass="61295">MTEQTNSIIHTDAVVVGAGFAGLYMLHTLRDKLGMKAEVYEAADDVGGTWYWNRYPGARCDISSYHYSFSFSEDIQQEWSWSEKYAGQAEILDYLRFVADKLNLRDDITFETRVISSDFDEQTNRWTIKTNRGHTVICKYYISGVGTLSTAAIPSYPGKDSFKGDVFATSSWPHEGVDFTGKTVGIIGTGASAIQAIPLIAEQARHLTVFQRTPNYATPLQNSPMDDAEANAIKANYGPLRKEARAALAGVPFPNMRESIFNDTPEQVQEHLEDCWNDGGFALWLGSYGDILFDEKANAIVAEFVRNKIRARVKDPKTAELLCPDYLYGTKRQPCETNYFETYNRDNVSLVDIKSNGINQITEQGLELVNGDSYAFDCLIYSTGFDAFTGPLFKLNLKGRNDVRLQDYWRDGPRTNLGLMSNGFPNFFMITGPQSPSVLFNMPLGIEQHVEWIADTIRYMEANGIETIEPEKAKEDEWRGVVEGIANSTLLPKTNTWYTGSNIPGKPRSFMVYLGGGAAYKQVCDDVAQNGYSGFLLGRATADREAIAS</sequence>
<dbReference type="Pfam" id="PF00743">
    <property type="entry name" value="FMO-like"/>
    <property type="match status" value="1"/>
</dbReference>
<dbReference type="InterPro" id="IPR020946">
    <property type="entry name" value="Flavin_mOase-like"/>
</dbReference>
<dbReference type="AlphaFoldDB" id="A0A7Z1INN9"/>
<keyword evidence="4" id="KW-0274">FAD</keyword>
<evidence type="ECO:0000256" key="6">
    <source>
        <dbReference type="ARBA" id="ARBA00023002"/>
    </source>
</evidence>
<evidence type="ECO:0000313" key="8">
    <source>
        <dbReference type="EMBL" id="OZC37002.1"/>
    </source>
</evidence>
<evidence type="ECO:0000256" key="2">
    <source>
        <dbReference type="ARBA" id="ARBA00010139"/>
    </source>
</evidence>
<dbReference type="InterPro" id="IPR036188">
    <property type="entry name" value="FAD/NAD-bd_sf"/>
</dbReference>
<dbReference type="PANTHER" id="PTHR43098">
    <property type="entry name" value="L-ORNITHINE N(5)-MONOOXYGENASE-RELATED"/>
    <property type="match status" value="1"/>
</dbReference>
<accession>A0A7Z1INN9</accession>
<keyword evidence="9" id="KW-1185">Reference proteome</keyword>
<protein>
    <submittedName>
        <fullName evidence="8">Cyclohexanone monooxygenase</fullName>
    </submittedName>
</protein>
<reference evidence="8 9" key="1">
    <citation type="submission" date="2017-06" db="EMBL/GenBank/DDBJ databases">
        <title>Draft genome sequence of the halophilic bacterium Marinobacter vinifirmus FB1.</title>
        <authorList>
            <person name="Stepanov V.G."/>
            <person name="Roberts D.J."/>
            <person name="Fox G.E."/>
        </authorList>
    </citation>
    <scope>NUCLEOTIDE SEQUENCE [LARGE SCALE GENOMIC DNA]</scope>
    <source>
        <strain evidence="8 9">FB1</strain>
    </source>
</reference>
<gene>
    <name evidence="8" type="ORF">B9Q17_09470</name>
</gene>
<dbReference type="SUPFAM" id="SSF51905">
    <property type="entry name" value="FAD/NAD(P)-binding domain"/>
    <property type="match status" value="3"/>
</dbReference>
<evidence type="ECO:0000256" key="4">
    <source>
        <dbReference type="ARBA" id="ARBA00022827"/>
    </source>
</evidence>
<dbReference type="GO" id="GO:0050661">
    <property type="term" value="F:NADP binding"/>
    <property type="evidence" value="ECO:0007669"/>
    <property type="project" value="InterPro"/>
</dbReference>
<dbReference type="EMBL" id="NEFY01000003">
    <property type="protein sequence ID" value="OZC37002.1"/>
    <property type="molecule type" value="Genomic_DNA"/>
</dbReference>
<dbReference type="Proteomes" id="UP000216984">
    <property type="component" value="Unassembled WGS sequence"/>
</dbReference>
<evidence type="ECO:0000256" key="1">
    <source>
        <dbReference type="ARBA" id="ARBA00001974"/>
    </source>
</evidence>
<dbReference type="RefSeq" id="WP_094624485.1">
    <property type="nucleotide sequence ID" value="NZ_NEFY01000003.1"/>
</dbReference>
<proteinExistence type="inferred from homology"/>
<evidence type="ECO:0000256" key="3">
    <source>
        <dbReference type="ARBA" id="ARBA00022630"/>
    </source>
</evidence>
<dbReference type="Gene3D" id="3.50.50.60">
    <property type="entry name" value="FAD/NAD(P)-binding domain"/>
    <property type="match status" value="3"/>
</dbReference>
<dbReference type="PANTHER" id="PTHR43098:SF3">
    <property type="entry name" value="L-ORNITHINE N(5)-MONOOXYGENASE-RELATED"/>
    <property type="match status" value="1"/>
</dbReference>
<dbReference type="GO" id="GO:0004499">
    <property type="term" value="F:N,N-dimethylaniline monooxygenase activity"/>
    <property type="evidence" value="ECO:0007669"/>
    <property type="project" value="InterPro"/>
</dbReference>
<comment type="caution">
    <text evidence="8">The sequence shown here is derived from an EMBL/GenBank/DDBJ whole genome shotgun (WGS) entry which is preliminary data.</text>
</comment>
<evidence type="ECO:0000256" key="7">
    <source>
        <dbReference type="ARBA" id="ARBA00023033"/>
    </source>
</evidence>
<organism evidence="8 9">
    <name type="scientific">Marinobacter vinifirmus</name>
    <dbReference type="NCBI Taxonomy" id="355591"/>
    <lineage>
        <taxon>Bacteria</taxon>
        <taxon>Pseudomonadati</taxon>
        <taxon>Pseudomonadota</taxon>
        <taxon>Gammaproteobacteria</taxon>
        <taxon>Pseudomonadales</taxon>
        <taxon>Marinobacteraceae</taxon>
        <taxon>Marinobacter</taxon>
    </lineage>
</organism>
<keyword evidence="3" id="KW-0285">Flavoprotein</keyword>
<comment type="cofactor">
    <cofactor evidence="1">
        <name>FAD</name>
        <dbReference type="ChEBI" id="CHEBI:57692"/>
    </cofactor>
</comment>
<evidence type="ECO:0000256" key="5">
    <source>
        <dbReference type="ARBA" id="ARBA00022857"/>
    </source>
</evidence>
<comment type="similarity">
    <text evidence="2">Belongs to the FAD-binding monooxygenase family.</text>
</comment>